<evidence type="ECO:0000256" key="1">
    <source>
        <dbReference type="ARBA" id="ARBA00000085"/>
    </source>
</evidence>
<evidence type="ECO:0000256" key="4">
    <source>
        <dbReference type="ARBA" id="ARBA00022679"/>
    </source>
</evidence>
<dbReference type="Gene3D" id="3.30.450.20">
    <property type="entry name" value="PAS domain"/>
    <property type="match status" value="1"/>
</dbReference>
<dbReference type="PANTHER" id="PTHR41523:SF8">
    <property type="entry name" value="ETHYLENE RESPONSE SENSOR PROTEIN"/>
    <property type="match status" value="1"/>
</dbReference>
<keyword evidence="5" id="KW-0547">Nucleotide-binding</keyword>
<dbReference type="AlphaFoldDB" id="A0A2S2CMZ0"/>
<dbReference type="SUPFAM" id="SSF55785">
    <property type="entry name" value="PYP-like sensor domain (PAS domain)"/>
    <property type="match status" value="1"/>
</dbReference>
<reference evidence="10" key="1">
    <citation type="submission" date="2018-05" db="EMBL/GenBank/DDBJ databases">
        <title>Azospirillum thermophila sp. nov., a novel isolated from hot spring.</title>
        <authorList>
            <person name="Zhao Z."/>
        </authorList>
    </citation>
    <scope>NUCLEOTIDE SEQUENCE [LARGE SCALE GENOMIC DNA]</scope>
    <source>
        <strain evidence="10">CFH 70021</strain>
    </source>
</reference>
<evidence type="ECO:0000256" key="2">
    <source>
        <dbReference type="ARBA" id="ARBA00012438"/>
    </source>
</evidence>
<evidence type="ECO:0000313" key="10">
    <source>
        <dbReference type="Proteomes" id="UP000245629"/>
    </source>
</evidence>
<protein>
    <recommendedName>
        <fullName evidence="2">histidine kinase</fullName>
        <ecNumber evidence="2">2.7.13.3</ecNumber>
    </recommendedName>
</protein>
<dbReference type="SUPFAM" id="SSF55874">
    <property type="entry name" value="ATPase domain of HSP90 chaperone/DNA topoisomerase II/histidine kinase"/>
    <property type="match status" value="1"/>
</dbReference>
<dbReference type="EC" id="2.7.13.3" evidence="2"/>
<dbReference type="InterPro" id="IPR013656">
    <property type="entry name" value="PAS_4"/>
</dbReference>
<evidence type="ECO:0000313" key="9">
    <source>
        <dbReference type="EMBL" id="AWK85852.1"/>
    </source>
</evidence>
<comment type="catalytic activity">
    <reaction evidence="1">
        <text>ATP + protein L-histidine = ADP + protein N-phospho-L-histidine.</text>
        <dbReference type="EC" id="2.7.13.3"/>
    </reaction>
</comment>
<accession>A0A2S2CMZ0</accession>
<evidence type="ECO:0000256" key="3">
    <source>
        <dbReference type="ARBA" id="ARBA00022553"/>
    </source>
</evidence>
<proteinExistence type="predicted"/>
<dbReference type="SMART" id="SM00387">
    <property type="entry name" value="HATPase_c"/>
    <property type="match status" value="1"/>
</dbReference>
<keyword evidence="7" id="KW-0067">ATP-binding</keyword>
<dbReference type="PROSITE" id="PS50109">
    <property type="entry name" value="HIS_KIN"/>
    <property type="match status" value="1"/>
</dbReference>
<name>A0A2S2CMZ0_9PROT</name>
<keyword evidence="3" id="KW-0597">Phosphoprotein</keyword>
<dbReference type="InterPro" id="IPR035965">
    <property type="entry name" value="PAS-like_dom_sf"/>
</dbReference>
<keyword evidence="10" id="KW-1185">Reference proteome</keyword>
<dbReference type="Pfam" id="PF02518">
    <property type="entry name" value="HATPase_c"/>
    <property type="match status" value="1"/>
</dbReference>
<dbReference type="OrthoDB" id="9767435at2"/>
<evidence type="ECO:0000256" key="6">
    <source>
        <dbReference type="ARBA" id="ARBA00022777"/>
    </source>
</evidence>
<dbReference type="Gene3D" id="3.30.565.10">
    <property type="entry name" value="Histidine kinase-like ATPase, C-terminal domain"/>
    <property type="match status" value="1"/>
</dbReference>
<evidence type="ECO:0000256" key="7">
    <source>
        <dbReference type="ARBA" id="ARBA00022840"/>
    </source>
</evidence>
<dbReference type="GO" id="GO:0005524">
    <property type="term" value="F:ATP binding"/>
    <property type="evidence" value="ECO:0007669"/>
    <property type="project" value="UniProtKB-KW"/>
</dbReference>
<dbReference type="Proteomes" id="UP000245629">
    <property type="component" value="Chromosome 1"/>
</dbReference>
<dbReference type="InterPro" id="IPR036890">
    <property type="entry name" value="HATPase_C_sf"/>
</dbReference>
<dbReference type="KEGG" id="azz:DEW08_04235"/>
<dbReference type="GO" id="GO:0004673">
    <property type="term" value="F:protein histidine kinase activity"/>
    <property type="evidence" value="ECO:0007669"/>
    <property type="project" value="UniProtKB-EC"/>
</dbReference>
<dbReference type="InterPro" id="IPR011495">
    <property type="entry name" value="Sig_transdc_His_kin_sub2_dim/P"/>
</dbReference>
<dbReference type="InterPro" id="IPR005467">
    <property type="entry name" value="His_kinase_dom"/>
</dbReference>
<dbReference type="InterPro" id="IPR003594">
    <property type="entry name" value="HATPase_dom"/>
</dbReference>
<gene>
    <name evidence="9" type="ORF">DEW08_04235</name>
</gene>
<evidence type="ECO:0000256" key="5">
    <source>
        <dbReference type="ARBA" id="ARBA00022741"/>
    </source>
</evidence>
<dbReference type="Pfam" id="PF07568">
    <property type="entry name" value="HisKA_2"/>
    <property type="match status" value="1"/>
</dbReference>
<dbReference type="PANTHER" id="PTHR41523">
    <property type="entry name" value="TWO-COMPONENT SYSTEM SENSOR PROTEIN"/>
    <property type="match status" value="1"/>
</dbReference>
<dbReference type="EMBL" id="CP029352">
    <property type="protein sequence ID" value="AWK85852.1"/>
    <property type="molecule type" value="Genomic_DNA"/>
</dbReference>
<feature type="domain" description="Histidine kinase" evidence="8">
    <location>
        <begin position="112"/>
        <end position="304"/>
    </location>
</feature>
<evidence type="ECO:0000259" key="8">
    <source>
        <dbReference type="PROSITE" id="PS50109"/>
    </source>
</evidence>
<dbReference type="Pfam" id="PF08448">
    <property type="entry name" value="PAS_4"/>
    <property type="match status" value="1"/>
</dbReference>
<organism evidence="9 10">
    <name type="scientific">Azospirillum thermophilum</name>
    <dbReference type="NCBI Taxonomy" id="2202148"/>
    <lineage>
        <taxon>Bacteria</taxon>
        <taxon>Pseudomonadati</taxon>
        <taxon>Pseudomonadota</taxon>
        <taxon>Alphaproteobacteria</taxon>
        <taxon>Rhodospirillales</taxon>
        <taxon>Azospirillaceae</taxon>
        <taxon>Azospirillum</taxon>
    </lineage>
</organism>
<keyword evidence="4" id="KW-0808">Transferase</keyword>
<sequence length="304" mass="32974">MLRSILEQSPAPTAVLDPDGRTCLFANAALRAIGGLAGPDFPERFPAVPAGLLAAARRIGQGQGDRTTDAEGRRWDVQVTPILGVAGTVRALLVTLRDLPPTQAEHDAQLREVSHRVKNTLQLVSSLLTLQALSTREPEIRRAFQSAGGRIGMVTQAHQRTHKALRRSHVDFAEHLRELCAELESGMLGGQEPRRIRVEAEPVDLPVDSVIPLTLIVYELISNALRHAYVEGDPGEVEVTLRHRPDGLRLTVVDRGRGLPPGLDVARATTLGLKVVRAFAGQLKGRVRAEPAEPGTRMILDIPA</sequence>
<keyword evidence="6 9" id="KW-0418">Kinase</keyword>